<evidence type="ECO:0000313" key="2">
    <source>
        <dbReference type="EMBL" id="KAI1859851.1"/>
    </source>
</evidence>
<feature type="region of interest" description="Disordered" evidence="1">
    <location>
        <begin position="323"/>
        <end position="342"/>
    </location>
</feature>
<evidence type="ECO:0000313" key="3">
    <source>
        <dbReference type="Proteomes" id="UP000829685"/>
    </source>
</evidence>
<feature type="compositionally biased region" description="Basic and acidic residues" evidence="1">
    <location>
        <begin position="368"/>
        <end position="390"/>
    </location>
</feature>
<organism evidence="2 3">
    <name type="scientific">Neoarthrinium moseri</name>
    <dbReference type="NCBI Taxonomy" id="1658444"/>
    <lineage>
        <taxon>Eukaryota</taxon>
        <taxon>Fungi</taxon>
        <taxon>Dikarya</taxon>
        <taxon>Ascomycota</taxon>
        <taxon>Pezizomycotina</taxon>
        <taxon>Sordariomycetes</taxon>
        <taxon>Xylariomycetidae</taxon>
        <taxon>Amphisphaeriales</taxon>
        <taxon>Apiosporaceae</taxon>
        <taxon>Neoarthrinium</taxon>
    </lineage>
</organism>
<feature type="compositionally biased region" description="Polar residues" evidence="1">
    <location>
        <begin position="680"/>
        <end position="701"/>
    </location>
</feature>
<evidence type="ECO:0000256" key="1">
    <source>
        <dbReference type="SAM" id="MobiDB-lite"/>
    </source>
</evidence>
<feature type="compositionally biased region" description="Basic and acidic residues" evidence="1">
    <location>
        <begin position="411"/>
        <end position="422"/>
    </location>
</feature>
<dbReference type="CDD" id="cd06503">
    <property type="entry name" value="ATP-synt_Fo_b"/>
    <property type="match status" value="1"/>
</dbReference>
<gene>
    <name evidence="2" type="ORF">JX265_010300</name>
</gene>
<feature type="compositionally biased region" description="Basic residues" evidence="1">
    <location>
        <begin position="89"/>
        <end position="101"/>
    </location>
</feature>
<reference evidence="2" key="1">
    <citation type="submission" date="2021-03" db="EMBL/GenBank/DDBJ databases">
        <title>Revisited historic fungal species revealed as producer of novel bioactive compounds through whole genome sequencing and comparative genomics.</title>
        <authorList>
            <person name="Vignolle G.A."/>
            <person name="Hochenegger N."/>
            <person name="Mach R.L."/>
            <person name="Mach-Aigner A.R."/>
            <person name="Javad Rahimi M."/>
            <person name="Salim K.A."/>
            <person name="Chan C.M."/>
            <person name="Lim L.B.L."/>
            <person name="Cai F."/>
            <person name="Druzhinina I.S."/>
            <person name="U'Ren J.M."/>
            <person name="Derntl C."/>
        </authorList>
    </citation>
    <scope>NUCLEOTIDE SEQUENCE</scope>
    <source>
        <strain evidence="2">TUCIM 5799</strain>
    </source>
</reference>
<sequence>MDRSAGRNNDSNRRQRPYLSNVDEEDEGESFRAPRIHSSPSGSGSDDPRPRTSGGYRTKRSTQPRYRVDFDGPSRTGTNERLNPPGKGPSRRSSWKARHTARPRERGPYSEASDSDRDIRVRYGKHSISGLPHRSSFPVRHERRDSMLGYPDSDMDPYIPRSGSGYYGAVAGNMLPYGHNPFSPPAVGGSYVGHPYAGGYAGGYPTPLGMQQYQWSPPPPPPTEVPARTPAPAPVGQMEATKAESEASAEVQALKRELEMRRAIQLREEELKKRQELEEKVKRETEEAVKKAAEEKRLAFEEAKRDAERAAEDARRAEKLALEERQKVEKAAEERGKREALAQIEADRAVEEARLKRQVEEAVHALQETEKKLTAEREAKQGSEGQERQLRQMLQQLKDEIKAEILGQDQGHGDHSRSRRFTDQPNLSRTPGLPRDASRTSAGFYEAMSNASRQNSFPSVGYYEPDPRLQQFGPLHPSYGPAGTAYHVQDTMDARQTPAFRNPQQGGRRPPGTSTATTKATQTGVPSGPGIGESQVSDESDTATVIPPTPFRPNKEPEKAHDEQGRLFPAGNQSGSATTTESAREGEGAALKASAEQPGTDAYSDIPLGNQGISVLIDQFEEHSIGRNSAISQSEALNPGATEFRPRSRGTSGKKHASPNLEDTGLGAQPGKLAPGSVQRGYSPQYTEYSQSADGRTSQQLGPEFGPATEWIEGQEDHIGRQRRLPFWPEPAGGRNQYVSPLSWQEVPGGHMIPVEYEARLPPQRFALPAPVPYIVLPLHFLQPATHMVHSYEGRFQGTPYPRQPGNFLQ</sequence>
<feature type="compositionally biased region" description="Polar residues" evidence="1">
    <location>
        <begin position="571"/>
        <end position="581"/>
    </location>
</feature>
<feature type="compositionally biased region" description="Basic and acidic residues" evidence="1">
    <location>
        <begin position="553"/>
        <end position="565"/>
    </location>
</feature>
<feature type="region of interest" description="Disordered" evidence="1">
    <location>
        <begin position="368"/>
        <end position="601"/>
    </location>
</feature>
<feature type="compositionally biased region" description="Low complexity" evidence="1">
    <location>
        <begin position="513"/>
        <end position="523"/>
    </location>
</feature>
<feature type="compositionally biased region" description="Polar residues" evidence="1">
    <location>
        <begin position="449"/>
        <end position="458"/>
    </location>
</feature>
<accession>A0A9P9WEX9</accession>
<proteinExistence type="predicted"/>
<comment type="caution">
    <text evidence="2">The sequence shown here is derived from an EMBL/GenBank/DDBJ whole genome shotgun (WGS) entry which is preliminary data.</text>
</comment>
<protein>
    <submittedName>
        <fullName evidence="2">Uncharacterized protein</fullName>
    </submittedName>
</protein>
<feature type="region of interest" description="Disordered" evidence="1">
    <location>
        <begin position="629"/>
        <end position="706"/>
    </location>
</feature>
<feature type="compositionally biased region" description="Basic and acidic residues" evidence="1">
    <location>
        <begin position="102"/>
        <end position="118"/>
    </location>
</feature>
<name>A0A9P9WEX9_9PEZI</name>
<feature type="region of interest" description="Disordered" evidence="1">
    <location>
        <begin position="1"/>
        <end position="118"/>
    </location>
</feature>
<dbReference type="Proteomes" id="UP000829685">
    <property type="component" value="Unassembled WGS sequence"/>
</dbReference>
<dbReference type="AlphaFoldDB" id="A0A9P9WEX9"/>
<dbReference type="EMBL" id="JAFIMR010000033">
    <property type="protein sequence ID" value="KAI1859851.1"/>
    <property type="molecule type" value="Genomic_DNA"/>
</dbReference>
<feature type="compositionally biased region" description="Basic and acidic residues" evidence="1">
    <location>
        <begin position="1"/>
        <end position="13"/>
    </location>
</feature>
<keyword evidence="3" id="KW-1185">Reference proteome</keyword>